<evidence type="ECO:0000313" key="5">
    <source>
        <dbReference type="EMBL" id="GAA2197477.1"/>
    </source>
</evidence>
<organism evidence="5 6">
    <name type="scientific">Streptomyces bangladeshensis</name>
    <dbReference type="NCBI Taxonomy" id="295352"/>
    <lineage>
        <taxon>Bacteria</taxon>
        <taxon>Bacillati</taxon>
        <taxon>Actinomycetota</taxon>
        <taxon>Actinomycetes</taxon>
        <taxon>Kitasatosporales</taxon>
        <taxon>Streptomycetaceae</taxon>
        <taxon>Streptomyces</taxon>
    </lineage>
</organism>
<dbReference type="PROSITE" id="PS00061">
    <property type="entry name" value="ADH_SHORT"/>
    <property type="match status" value="1"/>
</dbReference>
<dbReference type="EMBL" id="BAAAOQ010000011">
    <property type="protein sequence ID" value="GAA2197477.1"/>
    <property type="molecule type" value="Genomic_DNA"/>
</dbReference>
<dbReference type="PANTHER" id="PTHR44196">
    <property type="entry name" value="DEHYDROGENASE/REDUCTASE SDR FAMILY MEMBER 7B"/>
    <property type="match status" value="1"/>
</dbReference>
<keyword evidence="2" id="KW-0560">Oxidoreductase</keyword>
<proteinExistence type="inferred from homology"/>
<feature type="domain" description="Ketoreductase" evidence="4">
    <location>
        <begin position="12"/>
        <end position="198"/>
    </location>
</feature>
<evidence type="ECO:0000313" key="6">
    <source>
        <dbReference type="Proteomes" id="UP001501391"/>
    </source>
</evidence>
<dbReference type="InterPro" id="IPR002347">
    <property type="entry name" value="SDR_fam"/>
</dbReference>
<comment type="caution">
    <text evidence="5">The sequence shown here is derived from an EMBL/GenBank/DDBJ whole genome shotgun (WGS) entry which is preliminary data.</text>
</comment>
<comment type="similarity">
    <text evidence="1 3">Belongs to the short-chain dehydrogenases/reductases (SDR) family.</text>
</comment>
<dbReference type="Pfam" id="PF00106">
    <property type="entry name" value="adh_short"/>
    <property type="match status" value="1"/>
</dbReference>
<dbReference type="InterPro" id="IPR020904">
    <property type="entry name" value="Sc_DH/Rdtase_CS"/>
</dbReference>
<dbReference type="RefSeq" id="WP_059248417.1">
    <property type="nucleotide sequence ID" value="NZ_BAAAOQ010000011.1"/>
</dbReference>
<dbReference type="PRINTS" id="PR00081">
    <property type="entry name" value="GDHRDH"/>
</dbReference>
<dbReference type="PANTHER" id="PTHR44196:SF1">
    <property type="entry name" value="DEHYDROGENASE_REDUCTASE SDR FAMILY MEMBER 7B"/>
    <property type="match status" value="1"/>
</dbReference>
<evidence type="ECO:0000256" key="1">
    <source>
        <dbReference type="ARBA" id="ARBA00006484"/>
    </source>
</evidence>
<evidence type="ECO:0000256" key="2">
    <source>
        <dbReference type="ARBA" id="ARBA00023002"/>
    </source>
</evidence>
<dbReference type="PRINTS" id="PR00080">
    <property type="entry name" value="SDRFAMILY"/>
</dbReference>
<evidence type="ECO:0000256" key="3">
    <source>
        <dbReference type="RuleBase" id="RU000363"/>
    </source>
</evidence>
<reference evidence="5 6" key="1">
    <citation type="journal article" date="2019" name="Int. J. Syst. Evol. Microbiol.">
        <title>The Global Catalogue of Microorganisms (GCM) 10K type strain sequencing project: providing services to taxonomists for standard genome sequencing and annotation.</title>
        <authorList>
            <consortium name="The Broad Institute Genomics Platform"/>
            <consortium name="The Broad Institute Genome Sequencing Center for Infectious Disease"/>
            <person name="Wu L."/>
            <person name="Ma J."/>
        </authorList>
    </citation>
    <scope>NUCLEOTIDE SEQUENCE [LARGE SCALE GENOMIC DNA]</scope>
    <source>
        <strain evidence="5 6">JCM 14924</strain>
    </source>
</reference>
<keyword evidence="6" id="KW-1185">Reference proteome</keyword>
<dbReference type="SUPFAM" id="SSF51735">
    <property type="entry name" value="NAD(P)-binding Rossmann-fold domains"/>
    <property type="match status" value="1"/>
</dbReference>
<dbReference type="SMART" id="SM00822">
    <property type="entry name" value="PKS_KR"/>
    <property type="match status" value="1"/>
</dbReference>
<dbReference type="Gene3D" id="3.40.50.720">
    <property type="entry name" value="NAD(P)-binding Rossmann-like Domain"/>
    <property type="match status" value="1"/>
</dbReference>
<dbReference type="InterPro" id="IPR057326">
    <property type="entry name" value="KR_dom"/>
</dbReference>
<dbReference type="Proteomes" id="UP001501391">
    <property type="component" value="Unassembled WGS sequence"/>
</dbReference>
<accession>A0ABN3BL21</accession>
<dbReference type="CDD" id="cd05233">
    <property type="entry name" value="SDR_c"/>
    <property type="match status" value="1"/>
</dbReference>
<gene>
    <name evidence="5" type="ORF">GCM10009787_36130</name>
</gene>
<sequence>MARKPLDSFKDKVVVITGAGSGIGRALAVRLTELGAHLALSDIDEKSVEETAKICAGHGRDIWATRLDVTEREAVIAYAHDVRAYFGTVHQVYNNAGIAYYGEVERQSYKEVERVLDVNFWGTVYMTTSFLPYLIASRDGHVVNVSSLFGLITYPGQSAYSASKFAVRGFTEALRQEMLLARYPVRVTAVHPGGIKTAVARNAGAAAGLDAASIARAFDKRLALHSPEMAADTIVRGVHEQRARVLIGAEAKALDLLGRIAPAGSQRFGAVMSRLLRIAPRPGARP</sequence>
<name>A0ABN3BL21_9ACTN</name>
<protein>
    <submittedName>
        <fullName evidence="5">SDR family NAD(P)-dependent oxidoreductase</fullName>
    </submittedName>
</protein>
<dbReference type="InterPro" id="IPR036291">
    <property type="entry name" value="NAD(P)-bd_dom_sf"/>
</dbReference>
<evidence type="ECO:0000259" key="4">
    <source>
        <dbReference type="SMART" id="SM00822"/>
    </source>
</evidence>